<dbReference type="PRINTS" id="PR00862">
    <property type="entry name" value="PROLIGOPTASE"/>
</dbReference>
<dbReference type="PANTHER" id="PTHR42776:SF4">
    <property type="entry name" value="ACYLAMINO-ACID-RELEASING ENZYME"/>
    <property type="match status" value="1"/>
</dbReference>
<keyword evidence="12" id="KW-1185">Reference proteome</keyword>
<dbReference type="GO" id="GO:0004252">
    <property type="term" value="F:serine-type endopeptidase activity"/>
    <property type="evidence" value="ECO:0007669"/>
    <property type="project" value="UniProtKB-UniRule"/>
</dbReference>
<dbReference type="InterPro" id="IPR029058">
    <property type="entry name" value="AB_hydrolase_fold"/>
</dbReference>
<dbReference type="Pfam" id="PF00326">
    <property type="entry name" value="Peptidase_S9"/>
    <property type="match status" value="1"/>
</dbReference>
<dbReference type="Pfam" id="PF19283">
    <property type="entry name" value="APEH_N"/>
    <property type="match status" value="1"/>
</dbReference>
<evidence type="ECO:0000256" key="5">
    <source>
        <dbReference type="ARBA" id="ARBA00011881"/>
    </source>
</evidence>
<reference evidence="11 12" key="1">
    <citation type="journal article" date="2021" name="Sci. Rep.">
        <title>The genome of the diatom Chaetoceros tenuissimus carries an ancient integrated fragment of an extant virus.</title>
        <authorList>
            <person name="Hongo Y."/>
            <person name="Kimura K."/>
            <person name="Takaki Y."/>
            <person name="Yoshida Y."/>
            <person name="Baba S."/>
            <person name="Kobayashi G."/>
            <person name="Nagasaki K."/>
            <person name="Hano T."/>
            <person name="Tomaru Y."/>
        </authorList>
    </citation>
    <scope>NUCLEOTIDE SEQUENCE [LARGE SCALE GENOMIC DNA]</scope>
    <source>
        <strain evidence="11 12">NIES-3715</strain>
    </source>
</reference>
<proteinExistence type="inferred from homology"/>
<evidence type="ECO:0000256" key="4">
    <source>
        <dbReference type="ARBA" id="ARBA00010040"/>
    </source>
</evidence>
<dbReference type="EMBL" id="BLLK01000047">
    <property type="protein sequence ID" value="GFH53864.1"/>
    <property type="molecule type" value="Genomic_DNA"/>
</dbReference>
<dbReference type="GO" id="GO:0008242">
    <property type="term" value="F:omega peptidase activity"/>
    <property type="evidence" value="ECO:0007669"/>
    <property type="project" value="UniProtKB-EC"/>
</dbReference>
<dbReference type="PANTHER" id="PTHR42776">
    <property type="entry name" value="SERINE PEPTIDASE S9 FAMILY MEMBER"/>
    <property type="match status" value="1"/>
</dbReference>
<feature type="domain" description="Acylamino-acid-releasing enzyme N-terminal" evidence="10">
    <location>
        <begin position="29"/>
        <end position="467"/>
    </location>
</feature>
<sequence>MGKDQDVDAIMKDATLYNSLVASAVDLSQANVQSTKHGKILSFIRSARDIDFNQRRKFLHHIMLISNHDDDTWTVLPSPPTQMADNILFRKVSPSGDKIAIFTRSSDDIEQVFIEIWQDGGSSLVNKIPVPKSLHGDICFDTNWFGSINWNKDETAMVYSAERTAPKSSSFFEKENYSKDSSSDSLGWIGKTNTLGFGKGENWGEKYTSTCVLDLFVVNVETGNIGKVENVPVAKDKDSSTLKGYTLGQAIFSPDGKSIVYTAWDGGDGGQMPRRLGSIYCYQRHCALYQSSVSNLLDALSSIDGNHDKDDTDYLCITPNDRLARSPRFIKANSSKDMLIWLSNSKGFDTHGGVMGLSMLEYDSKQGALVNTSREIVAPIHEPENDDSFPGLFMNQLPEHPFLSNDARHILVNTQWRSQSRVIRIDLDDGTVVPLSFNLKGDDETMASQTLLCMSPEGDAIVTQSDSNSPAVVGVISAENVSNAGTEVIKSRVLSKLGPVAATCSVGLLKDEECTNFQSTVIRVHPPHGSVRAPVEGILLLPFRKEKAEKLPLIIVPHGGPHSCTPTSFIPSYAFLANSYAILHVNFRGSSGFGQAALESLAGTAGTQDVEDCVFLTNHVLKEFEMVINQDRVGVCGGSHGGYLASHLIGQHPDMFKVAALRNPVTNIATMTTATDIPDWCYIETFGLGSYDWSKFQGATKEQLAQMWDASPIAYVNNVKAPTLVALGNSDKRVPPSQGIEYYHSLRSKGVDTKLLMYEDDDHAIDKVKSESDHWINIKHWFDKYL</sequence>
<comment type="similarity">
    <text evidence="3 8">Belongs to the peptidase S9A family.</text>
</comment>
<keyword evidence="7 8" id="KW-0378">Hydrolase</keyword>
<comment type="catalytic activity">
    <reaction evidence="1">
        <text>Cleavage of an N-acetyl or N-formyl amino acid from the N-terminus of a polypeptide.</text>
        <dbReference type="EC" id="3.4.19.1"/>
    </reaction>
</comment>
<keyword evidence="8" id="KW-0645">Protease</keyword>
<dbReference type="InterPro" id="IPR045550">
    <property type="entry name" value="AARE_N"/>
</dbReference>
<evidence type="ECO:0000256" key="7">
    <source>
        <dbReference type="ARBA" id="ARBA00022801"/>
    </source>
</evidence>
<evidence type="ECO:0000259" key="10">
    <source>
        <dbReference type="Pfam" id="PF19283"/>
    </source>
</evidence>
<comment type="subcellular location">
    <subcellularLocation>
        <location evidence="2">Cytoplasm</location>
    </subcellularLocation>
</comment>
<evidence type="ECO:0000256" key="1">
    <source>
        <dbReference type="ARBA" id="ARBA00000721"/>
    </source>
</evidence>
<comment type="caution">
    <text evidence="11">The sequence shown here is derived from an EMBL/GenBank/DDBJ whole genome shotgun (WGS) entry which is preliminary data.</text>
</comment>
<gene>
    <name evidence="11" type="ORF">CTEN210_10340</name>
</gene>
<evidence type="ECO:0000256" key="3">
    <source>
        <dbReference type="ARBA" id="ARBA00005228"/>
    </source>
</evidence>
<evidence type="ECO:0000256" key="8">
    <source>
        <dbReference type="RuleBase" id="RU368024"/>
    </source>
</evidence>
<evidence type="ECO:0000259" key="9">
    <source>
        <dbReference type="Pfam" id="PF00326"/>
    </source>
</evidence>
<dbReference type="InterPro" id="IPR001375">
    <property type="entry name" value="Peptidase_S9_cat"/>
</dbReference>
<comment type="subunit">
    <text evidence="5">Homotetramer.</text>
</comment>
<dbReference type="SUPFAM" id="SSF53474">
    <property type="entry name" value="alpha/beta-Hydrolases"/>
    <property type="match status" value="1"/>
</dbReference>
<feature type="domain" description="Peptidase S9 prolyl oligopeptidase catalytic" evidence="9">
    <location>
        <begin position="575"/>
        <end position="786"/>
    </location>
</feature>
<name>A0AAD3D0G8_9STRA</name>
<organism evidence="11 12">
    <name type="scientific">Chaetoceros tenuissimus</name>
    <dbReference type="NCBI Taxonomy" id="426638"/>
    <lineage>
        <taxon>Eukaryota</taxon>
        <taxon>Sar</taxon>
        <taxon>Stramenopiles</taxon>
        <taxon>Ochrophyta</taxon>
        <taxon>Bacillariophyta</taxon>
        <taxon>Coscinodiscophyceae</taxon>
        <taxon>Chaetocerotophycidae</taxon>
        <taxon>Chaetocerotales</taxon>
        <taxon>Chaetocerotaceae</taxon>
        <taxon>Chaetoceros</taxon>
    </lineage>
</organism>
<dbReference type="GO" id="GO:0005737">
    <property type="term" value="C:cytoplasm"/>
    <property type="evidence" value="ECO:0007669"/>
    <property type="project" value="UniProtKB-SubCell"/>
</dbReference>
<dbReference type="Gene3D" id="3.40.50.1820">
    <property type="entry name" value="alpha/beta hydrolase"/>
    <property type="match status" value="1"/>
</dbReference>
<dbReference type="SUPFAM" id="SSF82171">
    <property type="entry name" value="DPP6 N-terminal domain-like"/>
    <property type="match status" value="1"/>
</dbReference>
<keyword evidence="6" id="KW-0963">Cytoplasm</keyword>
<keyword evidence="8" id="KW-0720">Serine protease</keyword>
<dbReference type="GO" id="GO:0006508">
    <property type="term" value="P:proteolysis"/>
    <property type="evidence" value="ECO:0007669"/>
    <property type="project" value="UniProtKB-KW"/>
</dbReference>
<dbReference type="EC" id="3.4.21.-" evidence="8"/>
<comment type="similarity">
    <text evidence="4">Belongs to the peptidase S9C family.</text>
</comment>
<evidence type="ECO:0000313" key="11">
    <source>
        <dbReference type="EMBL" id="GFH53864.1"/>
    </source>
</evidence>
<dbReference type="InterPro" id="IPR002470">
    <property type="entry name" value="Peptidase_S9A"/>
</dbReference>
<accession>A0AAD3D0G8</accession>
<evidence type="ECO:0000256" key="2">
    <source>
        <dbReference type="ARBA" id="ARBA00004496"/>
    </source>
</evidence>
<dbReference type="Proteomes" id="UP001054902">
    <property type="component" value="Unassembled WGS sequence"/>
</dbReference>
<evidence type="ECO:0000256" key="6">
    <source>
        <dbReference type="ARBA" id="ARBA00022490"/>
    </source>
</evidence>
<protein>
    <recommendedName>
        <fullName evidence="8">Prolyl endopeptidase</fullName>
        <ecNumber evidence="8">3.4.21.-</ecNumber>
    </recommendedName>
</protein>
<dbReference type="AlphaFoldDB" id="A0AAD3D0G8"/>
<evidence type="ECO:0000313" key="12">
    <source>
        <dbReference type="Proteomes" id="UP001054902"/>
    </source>
</evidence>